<dbReference type="Proteomes" id="UP000255467">
    <property type="component" value="Unassembled WGS sequence"/>
</dbReference>
<proteinExistence type="predicted"/>
<gene>
    <name evidence="2" type="ORF">NCTC1934_02852</name>
</gene>
<dbReference type="EMBL" id="UGRY01000002">
    <property type="protein sequence ID" value="SUA77069.1"/>
    <property type="molecule type" value="Genomic_DNA"/>
</dbReference>
<dbReference type="AlphaFoldDB" id="A0A378YKY3"/>
<evidence type="ECO:0008006" key="4">
    <source>
        <dbReference type="Google" id="ProtNLM"/>
    </source>
</evidence>
<keyword evidence="1" id="KW-0812">Transmembrane</keyword>
<keyword evidence="3" id="KW-1185">Reference proteome</keyword>
<feature type="transmembrane region" description="Helical" evidence="1">
    <location>
        <begin position="35"/>
        <end position="55"/>
    </location>
</feature>
<reference evidence="2 3" key="1">
    <citation type="submission" date="2018-06" db="EMBL/GenBank/DDBJ databases">
        <authorList>
            <consortium name="Pathogen Informatics"/>
            <person name="Doyle S."/>
        </authorList>
    </citation>
    <scope>NUCLEOTIDE SEQUENCE [LARGE SCALE GENOMIC DNA]</scope>
    <source>
        <strain evidence="2 3">NCTC1934</strain>
    </source>
</reference>
<feature type="transmembrane region" description="Helical" evidence="1">
    <location>
        <begin position="12"/>
        <end position="29"/>
    </location>
</feature>
<keyword evidence="1" id="KW-0472">Membrane</keyword>
<evidence type="ECO:0000313" key="3">
    <source>
        <dbReference type="Proteomes" id="UP000255467"/>
    </source>
</evidence>
<keyword evidence="1" id="KW-1133">Transmembrane helix</keyword>
<organism evidence="2 3">
    <name type="scientific">Nocardia otitidiscaviarum</name>
    <dbReference type="NCBI Taxonomy" id="1823"/>
    <lineage>
        <taxon>Bacteria</taxon>
        <taxon>Bacillati</taxon>
        <taxon>Actinomycetota</taxon>
        <taxon>Actinomycetes</taxon>
        <taxon>Mycobacteriales</taxon>
        <taxon>Nocardiaceae</taxon>
        <taxon>Nocardia</taxon>
    </lineage>
</organism>
<sequence>MSPLWRGATRIFLRSGLVFGIVMALYLGLISGSVWAGVIAGLIGGLLFGAIITGLSMMRARRDGTGHELGAAVRQQVSIDVQRPAGEAFAMAERVLAEVPATITRRDPAAGALTARTKVSWMSWGENLQVVVTERLDGSTVAVSSRPRLPITTVDYGRNLQNVRSIVRALTVPA</sequence>
<accession>A0A378YKY3</accession>
<evidence type="ECO:0000313" key="2">
    <source>
        <dbReference type="EMBL" id="SUA77069.1"/>
    </source>
</evidence>
<evidence type="ECO:0000256" key="1">
    <source>
        <dbReference type="SAM" id="Phobius"/>
    </source>
</evidence>
<name>A0A378YKY3_9NOCA</name>
<protein>
    <recommendedName>
        <fullName evidence="4">DUF1499 domain-containing protein</fullName>
    </recommendedName>
</protein>